<dbReference type="PANTHER" id="PTHR46383">
    <property type="entry name" value="ASPARTATE AMINOTRANSFERASE"/>
    <property type="match status" value="1"/>
</dbReference>
<dbReference type="Pfam" id="PF00155">
    <property type="entry name" value="Aminotran_1_2"/>
    <property type="match status" value="1"/>
</dbReference>
<dbReference type="GO" id="GO:0008483">
    <property type="term" value="F:transaminase activity"/>
    <property type="evidence" value="ECO:0007669"/>
    <property type="project" value="UniProtKB-KW"/>
</dbReference>
<dbReference type="CDD" id="cd00609">
    <property type="entry name" value="AAT_like"/>
    <property type="match status" value="1"/>
</dbReference>
<keyword evidence="4 7" id="KW-0808">Transferase</keyword>
<evidence type="ECO:0000313" key="8">
    <source>
        <dbReference type="Proteomes" id="UP000265768"/>
    </source>
</evidence>
<proteinExistence type="inferred from homology"/>
<evidence type="ECO:0000313" key="7">
    <source>
        <dbReference type="EMBL" id="RJL27205.1"/>
    </source>
</evidence>
<evidence type="ECO:0000256" key="2">
    <source>
        <dbReference type="ARBA" id="ARBA00007441"/>
    </source>
</evidence>
<dbReference type="InterPro" id="IPR015424">
    <property type="entry name" value="PyrdxlP-dep_Trfase"/>
</dbReference>
<sequence length="391" mass="41462">MPGRGVSGVAAARERSRSIPVSSLHEIHRLVRLRGPETIALHVGEPYIRMPQAVTEAFARAVRDGLTSYTDAPGLPELREALAARFPGGGAPSPERVFVTPGSCQAIAAVLQSVAFEGGVALLPEVHWPIHLQQVLMAGLRPRFYADPAALDELWSPEVCALVVNSPANPSGVVLGEEAIAAAHAWAARRRVWLISDEAYEDFVYAGAPARPAALDAALPAGDRVVFSVRTFSKGFSMTGCRLGYVAAPTDERARLLRRVQEATLIAPSTPVQYAGLAALACGDAHLAAHHAYVRATRDEVVRLAGPLLRSVPDGGWYALLDLSAHTADSDALCRELLDSAGVAVAPGRGFVPPGDPRGPGLARLTLCWEREVTLEGVRRLLAFLGRGDAG</sequence>
<dbReference type="GO" id="GO:0030170">
    <property type="term" value="F:pyridoxal phosphate binding"/>
    <property type="evidence" value="ECO:0007669"/>
    <property type="project" value="InterPro"/>
</dbReference>
<evidence type="ECO:0000256" key="5">
    <source>
        <dbReference type="ARBA" id="ARBA00022898"/>
    </source>
</evidence>
<comment type="cofactor">
    <cofactor evidence="1">
        <name>pyridoxal 5'-phosphate</name>
        <dbReference type="ChEBI" id="CHEBI:597326"/>
    </cofactor>
</comment>
<protein>
    <submittedName>
        <fullName evidence="7">Pyridoxal phosphate-dependent aminotransferase</fullName>
    </submittedName>
</protein>
<name>A0A3A4AEX7_9ACTN</name>
<evidence type="ECO:0000256" key="4">
    <source>
        <dbReference type="ARBA" id="ARBA00022679"/>
    </source>
</evidence>
<dbReference type="OrthoDB" id="9763453at2"/>
<dbReference type="InterPro" id="IPR015421">
    <property type="entry name" value="PyrdxlP-dep_Trfase_major"/>
</dbReference>
<dbReference type="AlphaFoldDB" id="A0A3A4AEX7"/>
<dbReference type="Proteomes" id="UP000265768">
    <property type="component" value="Unassembled WGS sequence"/>
</dbReference>
<dbReference type="GO" id="GO:0006520">
    <property type="term" value="P:amino acid metabolic process"/>
    <property type="evidence" value="ECO:0007669"/>
    <property type="project" value="InterPro"/>
</dbReference>
<evidence type="ECO:0000256" key="3">
    <source>
        <dbReference type="ARBA" id="ARBA00022576"/>
    </source>
</evidence>
<keyword evidence="3 7" id="KW-0032">Aminotransferase</keyword>
<dbReference type="SUPFAM" id="SSF53383">
    <property type="entry name" value="PLP-dependent transferases"/>
    <property type="match status" value="1"/>
</dbReference>
<evidence type="ECO:0000256" key="1">
    <source>
        <dbReference type="ARBA" id="ARBA00001933"/>
    </source>
</evidence>
<organism evidence="7 8">
    <name type="scientific">Bailinhaonella thermotolerans</name>
    <dbReference type="NCBI Taxonomy" id="1070861"/>
    <lineage>
        <taxon>Bacteria</taxon>
        <taxon>Bacillati</taxon>
        <taxon>Actinomycetota</taxon>
        <taxon>Actinomycetes</taxon>
        <taxon>Streptosporangiales</taxon>
        <taxon>Streptosporangiaceae</taxon>
        <taxon>Bailinhaonella</taxon>
    </lineage>
</organism>
<keyword evidence="5" id="KW-0663">Pyridoxal phosphate</keyword>
<evidence type="ECO:0000259" key="6">
    <source>
        <dbReference type="Pfam" id="PF00155"/>
    </source>
</evidence>
<dbReference type="EMBL" id="QZEY01000011">
    <property type="protein sequence ID" value="RJL27205.1"/>
    <property type="molecule type" value="Genomic_DNA"/>
</dbReference>
<dbReference type="InterPro" id="IPR050596">
    <property type="entry name" value="AspAT/PAT-like"/>
</dbReference>
<dbReference type="Gene3D" id="3.40.640.10">
    <property type="entry name" value="Type I PLP-dependent aspartate aminotransferase-like (Major domain)"/>
    <property type="match status" value="1"/>
</dbReference>
<comment type="similarity">
    <text evidence="2">Belongs to the class-I pyridoxal-phosphate-dependent aminotransferase family.</text>
</comment>
<dbReference type="InterPro" id="IPR004839">
    <property type="entry name" value="Aminotransferase_I/II_large"/>
</dbReference>
<keyword evidence="8" id="KW-1185">Reference proteome</keyword>
<dbReference type="PANTHER" id="PTHR46383:SF2">
    <property type="entry name" value="AMINOTRANSFERASE"/>
    <property type="match status" value="1"/>
</dbReference>
<comment type="caution">
    <text evidence="7">The sequence shown here is derived from an EMBL/GenBank/DDBJ whole genome shotgun (WGS) entry which is preliminary data.</text>
</comment>
<reference evidence="7 8" key="1">
    <citation type="submission" date="2018-09" db="EMBL/GenBank/DDBJ databases">
        <title>YIM 75507 draft genome.</title>
        <authorList>
            <person name="Tang S."/>
            <person name="Feng Y."/>
        </authorList>
    </citation>
    <scope>NUCLEOTIDE SEQUENCE [LARGE SCALE GENOMIC DNA]</scope>
    <source>
        <strain evidence="7 8">YIM 75507</strain>
    </source>
</reference>
<feature type="domain" description="Aminotransferase class I/classII large" evidence="6">
    <location>
        <begin position="38"/>
        <end position="367"/>
    </location>
</feature>
<accession>A0A3A4AEX7</accession>
<gene>
    <name evidence="7" type="ORF">D5H75_25775</name>
</gene>